<dbReference type="STRING" id="1380566.A0A179G5S2"/>
<proteinExistence type="predicted"/>
<evidence type="ECO:0000313" key="4">
    <source>
        <dbReference type="Proteomes" id="UP000078397"/>
    </source>
</evidence>
<dbReference type="OrthoDB" id="5369591at2759"/>
<comment type="caution">
    <text evidence="3">The sequence shown here is derived from an EMBL/GenBank/DDBJ whole genome shotgun (WGS) entry which is preliminary data.</text>
</comment>
<accession>A0A179G5S2</accession>
<evidence type="ECO:0000256" key="1">
    <source>
        <dbReference type="SAM" id="MobiDB-lite"/>
    </source>
</evidence>
<sequence>MARLAILALVLCLLTIASTTDIQAGSIEFFSDDDCTKSLLTKPNNIPRDQCLLASPDQPGRAFLVKEKPYCADGTRPSLLLYQDCGCTDGVANYIPNARYGDYGNGSCTPLLGGDFVMFVLDCGEFKRPIRSRIEFSATFPSDSTSTRQACSMGSTSATATGGNTAAETTSASGSGVGGMITGMTGNVGSSGAQQTTASTTTSGGSSGSGFEVGVAVSLVFAALGLIVL</sequence>
<gene>
    <name evidence="3" type="ORF">VFPPC_00725</name>
</gene>
<dbReference type="AlphaFoldDB" id="A0A179G5S2"/>
<name>A0A179G5S2_METCM</name>
<dbReference type="Proteomes" id="UP000078397">
    <property type="component" value="Unassembled WGS sequence"/>
</dbReference>
<feature type="region of interest" description="Disordered" evidence="1">
    <location>
        <begin position="142"/>
        <end position="208"/>
    </location>
</feature>
<evidence type="ECO:0000256" key="2">
    <source>
        <dbReference type="SAM" id="SignalP"/>
    </source>
</evidence>
<dbReference type="EMBL" id="LSBJ02000001">
    <property type="protein sequence ID" value="OAQ72870.2"/>
    <property type="molecule type" value="Genomic_DNA"/>
</dbReference>
<dbReference type="RefSeq" id="XP_018148953.2">
    <property type="nucleotide sequence ID" value="XM_018280690.2"/>
</dbReference>
<dbReference type="KEGG" id="pchm:VFPPC_00725"/>
<organism evidence="3 4">
    <name type="scientific">Pochonia chlamydosporia 170</name>
    <dbReference type="NCBI Taxonomy" id="1380566"/>
    <lineage>
        <taxon>Eukaryota</taxon>
        <taxon>Fungi</taxon>
        <taxon>Dikarya</taxon>
        <taxon>Ascomycota</taxon>
        <taxon>Pezizomycotina</taxon>
        <taxon>Sordariomycetes</taxon>
        <taxon>Hypocreomycetidae</taxon>
        <taxon>Hypocreales</taxon>
        <taxon>Clavicipitaceae</taxon>
        <taxon>Pochonia</taxon>
    </lineage>
</organism>
<feature type="compositionally biased region" description="Low complexity" evidence="1">
    <location>
        <begin position="190"/>
        <end position="204"/>
    </location>
</feature>
<keyword evidence="2" id="KW-0732">Signal</keyword>
<feature type="signal peptide" evidence="2">
    <location>
        <begin position="1"/>
        <end position="19"/>
    </location>
</feature>
<keyword evidence="4" id="KW-1185">Reference proteome</keyword>
<protein>
    <recommendedName>
        <fullName evidence="5">SSCRP protein</fullName>
    </recommendedName>
</protein>
<feature type="chain" id="PRO_5012655813" description="SSCRP protein" evidence="2">
    <location>
        <begin position="20"/>
        <end position="229"/>
    </location>
</feature>
<evidence type="ECO:0008006" key="5">
    <source>
        <dbReference type="Google" id="ProtNLM"/>
    </source>
</evidence>
<evidence type="ECO:0000313" key="3">
    <source>
        <dbReference type="EMBL" id="OAQ72870.2"/>
    </source>
</evidence>
<reference evidence="3 4" key="1">
    <citation type="journal article" date="2016" name="PLoS Pathog.">
        <title>Biosynthesis of antibiotic leucinostatins in bio-control fungus Purpureocillium lilacinum and their inhibition on phytophthora revealed by genome mining.</title>
        <authorList>
            <person name="Wang G."/>
            <person name="Liu Z."/>
            <person name="Lin R."/>
            <person name="Li E."/>
            <person name="Mao Z."/>
            <person name="Ling J."/>
            <person name="Yang Y."/>
            <person name="Yin W.B."/>
            <person name="Xie B."/>
        </authorList>
    </citation>
    <scope>NUCLEOTIDE SEQUENCE [LARGE SCALE GENOMIC DNA]</scope>
    <source>
        <strain evidence="3">170</strain>
    </source>
</reference>
<feature type="compositionally biased region" description="Low complexity" evidence="1">
    <location>
        <begin position="150"/>
        <end position="174"/>
    </location>
</feature>
<dbReference type="GeneID" id="28844684"/>